<dbReference type="AlphaFoldDB" id="A0A284S6B0"/>
<feature type="compositionally biased region" description="Basic residues" evidence="1">
    <location>
        <begin position="188"/>
        <end position="199"/>
    </location>
</feature>
<feature type="compositionally biased region" description="Basic and acidic residues" evidence="1">
    <location>
        <begin position="166"/>
        <end position="177"/>
    </location>
</feature>
<dbReference type="EMBL" id="FUEG01000035">
    <property type="protein sequence ID" value="SJL16539.1"/>
    <property type="molecule type" value="Genomic_DNA"/>
</dbReference>
<feature type="compositionally biased region" description="Acidic residues" evidence="1">
    <location>
        <begin position="385"/>
        <end position="408"/>
    </location>
</feature>
<name>A0A284S6B0_ARMOS</name>
<evidence type="ECO:0000313" key="2">
    <source>
        <dbReference type="EMBL" id="SJL16539.1"/>
    </source>
</evidence>
<dbReference type="Proteomes" id="UP000219338">
    <property type="component" value="Unassembled WGS sequence"/>
</dbReference>
<evidence type="ECO:0000256" key="1">
    <source>
        <dbReference type="SAM" id="MobiDB-lite"/>
    </source>
</evidence>
<sequence>MSAPTKGRKPGPGRKGIIKHASPTAALTLLKEHNSIINNSKVKLKILEDSSLPRKNSVLKDQLNASKCLHVSAPDSPGAAWAKKTIKMGSNEDQAASCQKATSLSFICPSKTLKKTKQPLPVFDEYSSDEAMPVKQEPIIIDSESEEDNPFASISKAPINDLGEGSSKKDVKGKGKEILAPPIEKPTPKKKGTEKKPKKRSQEFINEMSGPEVSQHMSGSHILILSGFMGNPEATVYYTAVGAGSVTAVSHAAMHSLHIQLLSLQDSMHRTVMEEEHLKMDLTTASHPTMHFPCFLPDCLNDLSSPLHLLDHFHQEEVTQYASNVTLSLFTIVHDAARDKKKFQVPIVVPMQHSSKDLGEGSSTGLGTPAHNDRDEEDGHNSGDDDRDEEDRDNEENEDVYDDNDDEE</sequence>
<protein>
    <submittedName>
        <fullName evidence="2">Uncharacterized protein</fullName>
    </submittedName>
</protein>
<organism evidence="2 3">
    <name type="scientific">Armillaria ostoyae</name>
    <name type="common">Armillaria root rot fungus</name>
    <dbReference type="NCBI Taxonomy" id="47428"/>
    <lineage>
        <taxon>Eukaryota</taxon>
        <taxon>Fungi</taxon>
        <taxon>Dikarya</taxon>
        <taxon>Basidiomycota</taxon>
        <taxon>Agaricomycotina</taxon>
        <taxon>Agaricomycetes</taxon>
        <taxon>Agaricomycetidae</taxon>
        <taxon>Agaricales</taxon>
        <taxon>Marasmiineae</taxon>
        <taxon>Physalacriaceae</taxon>
        <taxon>Armillaria</taxon>
    </lineage>
</organism>
<feature type="region of interest" description="Disordered" evidence="1">
    <location>
        <begin position="354"/>
        <end position="408"/>
    </location>
</feature>
<accession>A0A284S6B0</accession>
<proteinExistence type="predicted"/>
<keyword evidence="3" id="KW-1185">Reference proteome</keyword>
<feature type="region of interest" description="Disordered" evidence="1">
    <location>
        <begin position="143"/>
        <end position="202"/>
    </location>
</feature>
<gene>
    <name evidence="2" type="ORF">ARMOST_20065</name>
</gene>
<reference evidence="3" key="1">
    <citation type="journal article" date="2017" name="Nat. Ecol. Evol.">
        <title>Genome expansion and lineage-specific genetic innovations in the forest pathogenic fungi Armillaria.</title>
        <authorList>
            <person name="Sipos G."/>
            <person name="Prasanna A.N."/>
            <person name="Walter M.C."/>
            <person name="O'Connor E."/>
            <person name="Balint B."/>
            <person name="Krizsan K."/>
            <person name="Kiss B."/>
            <person name="Hess J."/>
            <person name="Varga T."/>
            <person name="Slot J."/>
            <person name="Riley R."/>
            <person name="Boka B."/>
            <person name="Rigling D."/>
            <person name="Barry K."/>
            <person name="Lee J."/>
            <person name="Mihaltcheva S."/>
            <person name="LaButti K."/>
            <person name="Lipzen A."/>
            <person name="Waldron R."/>
            <person name="Moloney N.M."/>
            <person name="Sperisen C."/>
            <person name="Kredics L."/>
            <person name="Vagvoelgyi C."/>
            <person name="Patrignani A."/>
            <person name="Fitzpatrick D."/>
            <person name="Nagy I."/>
            <person name="Doyle S."/>
            <person name="Anderson J.B."/>
            <person name="Grigoriev I.V."/>
            <person name="Gueldener U."/>
            <person name="Muensterkoetter M."/>
            <person name="Nagy L.G."/>
        </authorList>
    </citation>
    <scope>NUCLEOTIDE SEQUENCE [LARGE SCALE GENOMIC DNA]</scope>
    <source>
        <strain evidence="3">C18/9</strain>
    </source>
</reference>
<evidence type="ECO:0000313" key="3">
    <source>
        <dbReference type="Proteomes" id="UP000219338"/>
    </source>
</evidence>
<dbReference type="OrthoDB" id="3048963at2759"/>
<feature type="compositionally biased region" description="Basic and acidic residues" evidence="1">
    <location>
        <begin position="371"/>
        <end position="384"/>
    </location>
</feature>